<reference evidence="1" key="1">
    <citation type="submission" date="2018-05" db="EMBL/GenBank/DDBJ databases">
        <authorList>
            <person name="Lanie J.A."/>
            <person name="Ng W.-L."/>
            <person name="Kazmierczak K.M."/>
            <person name="Andrzejewski T.M."/>
            <person name="Davidsen T.M."/>
            <person name="Wayne K.J."/>
            <person name="Tettelin H."/>
            <person name="Glass J.I."/>
            <person name="Rusch D."/>
            <person name="Podicherti R."/>
            <person name="Tsui H.-C.T."/>
            <person name="Winkler M.E."/>
        </authorList>
    </citation>
    <scope>NUCLEOTIDE SEQUENCE</scope>
</reference>
<organism evidence="1">
    <name type="scientific">marine metagenome</name>
    <dbReference type="NCBI Taxonomy" id="408172"/>
    <lineage>
        <taxon>unclassified sequences</taxon>
        <taxon>metagenomes</taxon>
        <taxon>ecological metagenomes</taxon>
    </lineage>
</organism>
<sequence>MGHPLQRQIGRGLSWLAGSRESFGIENQ</sequence>
<dbReference type="AlphaFoldDB" id="A0A382BMN6"/>
<dbReference type="EMBL" id="UINC01030258">
    <property type="protein sequence ID" value="SVB14353.1"/>
    <property type="molecule type" value="Genomic_DNA"/>
</dbReference>
<protein>
    <submittedName>
        <fullName evidence="1">Uncharacterized protein</fullName>
    </submittedName>
</protein>
<accession>A0A382BMN6</accession>
<proteinExistence type="predicted"/>
<name>A0A382BMN6_9ZZZZ</name>
<evidence type="ECO:0000313" key="1">
    <source>
        <dbReference type="EMBL" id="SVB14353.1"/>
    </source>
</evidence>
<gene>
    <name evidence="1" type="ORF">METZ01_LOCUS167207</name>
</gene>